<keyword evidence="3" id="KW-1185">Reference proteome</keyword>
<reference evidence="2 3" key="1">
    <citation type="journal article" date="2007" name="Science">
        <title>The Fusarium graminearum genome reveals a link between localized polymorphism and pathogen specialization.</title>
        <authorList>
            <person name="Cuomo C.A."/>
            <person name="Gueldener U."/>
            <person name="Xu J.-R."/>
            <person name="Trail F."/>
            <person name="Turgeon B.G."/>
            <person name="Di Pietro A."/>
            <person name="Walton J.D."/>
            <person name="Ma L.-J."/>
            <person name="Baker S.E."/>
            <person name="Rep M."/>
            <person name="Adam G."/>
            <person name="Antoniw J."/>
            <person name="Baldwin T."/>
            <person name="Calvo S.E."/>
            <person name="Chang Y.-L."/>
            <person name="DeCaprio D."/>
            <person name="Gale L.R."/>
            <person name="Gnerre S."/>
            <person name="Goswami R.S."/>
            <person name="Hammond-Kosack K."/>
            <person name="Harris L.J."/>
            <person name="Hilburn K."/>
            <person name="Kennell J.C."/>
            <person name="Kroken S."/>
            <person name="Magnuson J.K."/>
            <person name="Mannhaupt G."/>
            <person name="Mauceli E.W."/>
            <person name="Mewes H.-W."/>
            <person name="Mitterbauer R."/>
            <person name="Muehlbauer G."/>
            <person name="Muensterkoetter M."/>
            <person name="Nelson D."/>
            <person name="O'Donnell K."/>
            <person name="Ouellet T."/>
            <person name="Qi W."/>
            <person name="Quesneville H."/>
            <person name="Roncero M.I.G."/>
            <person name="Seong K.-Y."/>
            <person name="Tetko I.V."/>
            <person name="Urban M."/>
            <person name="Waalwijk C."/>
            <person name="Ward T.J."/>
            <person name="Yao J."/>
            <person name="Birren B.W."/>
            <person name="Kistler H.C."/>
        </authorList>
    </citation>
    <scope>NUCLEOTIDE SEQUENCE [LARGE SCALE GENOMIC DNA]</scope>
    <source>
        <strain evidence="3">ATCC MYA-4620 / CBS 123657 / FGSC 9075 / NRRL 31084 / PH-1</strain>
        <strain evidence="2">PH-1 / ATCC MYA-4620 / FGSC 9075 / NRRL 31084</strain>
    </source>
</reference>
<organism evidence="1 3">
    <name type="scientific">Gibberella zeae (strain ATCC MYA-4620 / CBS 123657 / FGSC 9075 / NRRL 31084 / PH-1)</name>
    <name type="common">Wheat head blight fungus</name>
    <name type="synonym">Fusarium graminearum</name>
    <dbReference type="NCBI Taxonomy" id="229533"/>
    <lineage>
        <taxon>Eukaryota</taxon>
        <taxon>Fungi</taxon>
        <taxon>Dikarya</taxon>
        <taxon>Ascomycota</taxon>
        <taxon>Pezizomycotina</taxon>
        <taxon>Sordariomycetes</taxon>
        <taxon>Hypocreomycetidae</taxon>
        <taxon>Hypocreales</taxon>
        <taxon>Nectriaceae</taxon>
        <taxon>Fusarium</taxon>
    </lineage>
</organism>
<dbReference type="EnsemblFungi" id="CEF78399">
    <property type="protein sequence ID" value="CEF78399"/>
    <property type="gene ID" value="FGRRES_20175"/>
</dbReference>
<name>A0A098DHE4_GIBZE</name>
<dbReference type="EMBL" id="HG970333">
    <property type="protein sequence ID" value="CEF78399.1"/>
    <property type="molecule type" value="Genomic_DNA"/>
</dbReference>
<accession>A0A098DHE4</accession>
<evidence type="ECO:0000313" key="1">
    <source>
        <dbReference type="EMBL" id="CEF78399.1"/>
    </source>
</evidence>
<dbReference type="VEuPathDB" id="FungiDB:FGRAMPH1_01G13191"/>
<accession>A0A0E0S4H4</accession>
<gene>
    <name evidence="1" type="ORF">FGRAMPH1_01T13191</name>
</gene>
<dbReference type="InParanoid" id="A0A098DHE4"/>
<dbReference type="AlphaFoldDB" id="A0A098DHE4"/>
<reference evidence="2 3" key="2">
    <citation type="journal article" date="2010" name="Nature">
        <title>Comparative genomics reveals mobile pathogenicity chromosomes in Fusarium.</title>
        <authorList>
            <person name="Ma L.J."/>
            <person name="van der Does H.C."/>
            <person name="Borkovich K.A."/>
            <person name="Coleman J.J."/>
            <person name="Daboussi M.J."/>
            <person name="Di Pietro A."/>
            <person name="Dufresne M."/>
            <person name="Freitag M."/>
            <person name="Grabherr M."/>
            <person name="Henrissat B."/>
            <person name="Houterman P.M."/>
            <person name="Kang S."/>
            <person name="Shim W.B."/>
            <person name="Woloshuk C."/>
            <person name="Xie X."/>
            <person name="Xu J.R."/>
            <person name="Antoniw J."/>
            <person name="Baker S.E."/>
            <person name="Bluhm B.H."/>
            <person name="Breakspear A."/>
            <person name="Brown D.W."/>
            <person name="Butchko R.A."/>
            <person name="Chapman S."/>
            <person name="Coulson R."/>
            <person name="Coutinho P.M."/>
            <person name="Danchin E.G."/>
            <person name="Diener A."/>
            <person name="Gale L.R."/>
            <person name="Gardiner D.M."/>
            <person name="Goff S."/>
            <person name="Hammond-Kosack K.E."/>
            <person name="Hilburn K."/>
            <person name="Hua-Van A."/>
            <person name="Jonkers W."/>
            <person name="Kazan K."/>
            <person name="Kodira C.D."/>
            <person name="Koehrsen M."/>
            <person name="Kumar L."/>
            <person name="Lee Y.H."/>
            <person name="Li L."/>
            <person name="Manners J.M."/>
            <person name="Miranda-Saavedra D."/>
            <person name="Mukherjee M."/>
            <person name="Park G."/>
            <person name="Park J."/>
            <person name="Park S.Y."/>
            <person name="Proctor R.H."/>
            <person name="Regev A."/>
            <person name="Ruiz-Roldan M.C."/>
            <person name="Sain D."/>
            <person name="Sakthikumar S."/>
            <person name="Sykes S."/>
            <person name="Schwartz D.C."/>
            <person name="Turgeon B.G."/>
            <person name="Wapinski I."/>
            <person name="Yoder O."/>
            <person name="Young S."/>
            <person name="Zeng Q."/>
            <person name="Zhou S."/>
            <person name="Galagan J."/>
            <person name="Cuomo C.A."/>
            <person name="Kistler H.C."/>
            <person name="Rep M."/>
        </authorList>
    </citation>
    <scope>GENOME REANNOTATION</scope>
    <source>
        <strain evidence="3">ATCC MYA-4620 / CBS 123657 / FGSC 9075 / NRRL 31084 / PH-1</strain>
        <strain evidence="2">PH-1 / ATCC MYA-4620 / FGSC 9075 / NRRL 31084</strain>
    </source>
</reference>
<protein>
    <submittedName>
        <fullName evidence="1">Chromosome 2, complete genome</fullName>
    </submittedName>
</protein>
<reference evidence="1 3" key="3">
    <citation type="journal article" date="2015" name="BMC Genomics">
        <title>The completed genome sequence of the pathogenic ascomycete fungus Fusarium graminearum.</title>
        <authorList>
            <person name="King R."/>
            <person name="Urban M."/>
            <person name="Hammond-Kosack M.C."/>
            <person name="Hassani-Pak K."/>
            <person name="Hammond-Kosack K.E."/>
        </authorList>
    </citation>
    <scope>NUCLEOTIDE SEQUENCE [LARGE SCALE GENOMIC DNA]</scope>
    <source>
        <strain evidence="3">ATCC MYA-4620 / CBS 123657 / FGSC 9075 / NRRL 31084 / PH-1</strain>
        <strain evidence="1">PH-1</strain>
    </source>
</reference>
<dbReference type="Proteomes" id="UP000070720">
    <property type="component" value="Chromosome 2"/>
</dbReference>
<evidence type="ECO:0000313" key="2">
    <source>
        <dbReference type="EnsemblFungi" id="CEF78399"/>
    </source>
</evidence>
<sequence length="89" mass="9920">MIIAPQKTPAAPSPAMALPMMNTGELGAAAHSMEPASKIIDEARYTHFKFQKVYILPNAGWAESWYLRTDITKTVELACYLWDCSRCVV</sequence>
<reference evidence="2" key="4">
    <citation type="submission" date="2017-01" db="UniProtKB">
        <authorList>
            <consortium name="EnsemblFungi"/>
        </authorList>
    </citation>
    <scope>IDENTIFICATION</scope>
    <source>
        <strain evidence="2">PH-1 / ATCC MYA-4620 / FGSC 9075 / NRRL 31084</strain>
    </source>
</reference>
<evidence type="ECO:0000313" key="3">
    <source>
        <dbReference type="Proteomes" id="UP000070720"/>
    </source>
</evidence>
<proteinExistence type="predicted"/>